<sequence>MIYLTGDTHIPIDIGKLSCKSFPKQQEMTRSDYVIVLGDFGLLWKKDETYDYWLDVLSKRTYTLLFLDGNHENFDWLDSLPVETWHGGRVHRIAENILHLMRGEIFEIGGSTFFTLGGAVSYDKVFRAEGISWWPQERPSWADFSRSIENLARHDNHVDYVLTHTAPATILQVLRLYTSSWNSAADRSVENALQAIDNDIHYKGWYFGHWHLDFDYKRYHALYNRVVRIL</sequence>
<dbReference type="AlphaFoldDB" id="A0A414NV66"/>
<evidence type="ECO:0000313" key="1">
    <source>
        <dbReference type="EMBL" id="RHF50879.1"/>
    </source>
</evidence>
<comment type="caution">
    <text evidence="1">The sequence shown here is derived from an EMBL/GenBank/DDBJ whole genome shotgun (WGS) entry which is preliminary data.</text>
</comment>
<dbReference type="SUPFAM" id="SSF56300">
    <property type="entry name" value="Metallo-dependent phosphatases"/>
    <property type="match status" value="1"/>
</dbReference>
<proteinExistence type="predicted"/>
<reference evidence="1 2" key="1">
    <citation type="submission" date="2018-08" db="EMBL/GenBank/DDBJ databases">
        <title>A genome reference for cultivated species of the human gut microbiota.</title>
        <authorList>
            <person name="Zou Y."/>
            <person name="Xue W."/>
            <person name="Luo G."/>
        </authorList>
    </citation>
    <scope>NUCLEOTIDE SEQUENCE [LARGE SCALE GENOMIC DNA]</scope>
    <source>
        <strain evidence="1 2">AM25-21AC</strain>
    </source>
</reference>
<dbReference type="CDD" id="cd00838">
    <property type="entry name" value="MPP_superfamily"/>
    <property type="match status" value="1"/>
</dbReference>
<dbReference type="OrthoDB" id="9787800at2"/>
<evidence type="ECO:0000313" key="2">
    <source>
        <dbReference type="Proteomes" id="UP000283442"/>
    </source>
</evidence>
<name>A0A414NV66_9FIRM</name>
<dbReference type="EMBL" id="QRHE01000010">
    <property type="protein sequence ID" value="RHF50879.1"/>
    <property type="molecule type" value="Genomic_DNA"/>
</dbReference>
<gene>
    <name evidence="1" type="ORF">DW674_09590</name>
</gene>
<dbReference type="InterPro" id="IPR029052">
    <property type="entry name" value="Metallo-depent_PP-like"/>
</dbReference>
<protein>
    <submittedName>
        <fullName evidence="1">Uncharacterized protein</fullName>
    </submittedName>
</protein>
<dbReference type="RefSeq" id="WP_118176540.1">
    <property type="nucleotide sequence ID" value="NZ_CAUCJG010000033.1"/>
</dbReference>
<organism evidence="1 2">
    <name type="scientific">Mitsuokella multacida</name>
    <dbReference type="NCBI Taxonomy" id="52226"/>
    <lineage>
        <taxon>Bacteria</taxon>
        <taxon>Bacillati</taxon>
        <taxon>Bacillota</taxon>
        <taxon>Negativicutes</taxon>
        <taxon>Selenomonadales</taxon>
        <taxon>Selenomonadaceae</taxon>
        <taxon>Mitsuokella</taxon>
    </lineage>
</organism>
<dbReference type="Proteomes" id="UP000283442">
    <property type="component" value="Unassembled WGS sequence"/>
</dbReference>
<dbReference type="Gene3D" id="3.60.21.10">
    <property type="match status" value="1"/>
</dbReference>
<accession>A0A414NV66</accession>